<evidence type="ECO:0000256" key="1">
    <source>
        <dbReference type="SAM" id="MobiDB-lite"/>
    </source>
</evidence>
<protein>
    <recommendedName>
        <fullName evidence="4">HTH CENPB-type domain-containing protein</fullName>
    </recommendedName>
</protein>
<gene>
    <name evidence="2" type="ORF">AK812_SmicGene23293</name>
</gene>
<comment type="caution">
    <text evidence="2">The sequence shown here is derived from an EMBL/GenBank/DDBJ whole genome shotgun (WGS) entry which is preliminary data.</text>
</comment>
<dbReference type="EMBL" id="LSRX01000533">
    <property type="protein sequence ID" value="OLP94671.1"/>
    <property type="molecule type" value="Genomic_DNA"/>
</dbReference>
<evidence type="ECO:0008006" key="4">
    <source>
        <dbReference type="Google" id="ProtNLM"/>
    </source>
</evidence>
<sequence>MQSIRIGSAAFSFVQGIFAVTRLLFHIFEQRSAQVRAEFAEEIVVRARLVAEAHVEDFPLSSEPGVQAGEAGDAGVTEPVSESAPAPAPAAPAQERRKRQRIDWTAKVARPPTPRDVKEALNRLGHRDRTDARDAWVFRFLAAAPDLKAKFSDGKVAKAALRKYFASSTSEMLRQEWYKHWVAPAACSKPAFPSSEVVLAWWRQHSGLDLQIVASCDHGNHAGEPMPADAADGQEGGSRVHGYMLTWHGRWGCRNPEAQELMQMSATTPSSVLVQLVSGSTFYKWLWQQFQGMALRACEKLEWPRRSLKMELSLRRKCLENLVHFHLAITDANRIYLTRALDAGHYYCQAPKIGSVHVATNYVAYRDFTVELQTIFNLWRRHKLENSVAKSELMTARGRGTRNYLAEIQHHEAWQQVEWMQLFATVGTRARFPFLVLVGPSQYGKTEYAKRLWGAARTLVLSCESIRQPNLKGFQRQVHKCIVFDEGSEEMVLSNRQLFQAGLKECMLAQSNCQEHCYSVWLCGIALVISTNTWLGEDPWLAKNAVVVRVDVAELRRQIASASRAKRAAKQRESNCGLNPRQTLVLLAIYILSGDVAVAVEYINAKTAKKLLDAGDGDEKTKYVEDLYLRTAMSEILLLQDPEGSRRDIYQTATRWLAKWTARGFVQRMNSVGVAPSTRQVLEQHRQRSGASLPTTARGCRLWGQRFRRSFGMRLGRMKATKVVDNVLEKATLFWKHAAWLERCSTKLPAYVNIDESAIVYSYHSARGMIQRKCRAQVRIGQQDSRGCMTHVALATNLLGLQAFLPQIFICNKRRLTRALERRLHSSVPQNVILLGEDSSWNTSRHMVWLMALLGNLFRRRFPRYQPIIILDTAPCHITPQVIREARLQGLFLLPIPAGLTPLLQPLDLWCFAPYKRLLEDESRKQRKDQGGEPLSVVCPPVTALILCTVILGRYSRMGGPT</sequence>
<accession>A0A1Q9DHL4</accession>
<proteinExistence type="predicted"/>
<dbReference type="Proteomes" id="UP000186817">
    <property type="component" value="Unassembled WGS sequence"/>
</dbReference>
<name>A0A1Q9DHL4_SYMMI</name>
<organism evidence="2 3">
    <name type="scientific">Symbiodinium microadriaticum</name>
    <name type="common">Dinoflagellate</name>
    <name type="synonym">Zooxanthella microadriatica</name>
    <dbReference type="NCBI Taxonomy" id="2951"/>
    <lineage>
        <taxon>Eukaryota</taxon>
        <taxon>Sar</taxon>
        <taxon>Alveolata</taxon>
        <taxon>Dinophyceae</taxon>
        <taxon>Suessiales</taxon>
        <taxon>Symbiodiniaceae</taxon>
        <taxon>Symbiodinium</taxon>
    </lineage>
</organism>
<feature type="region of interest" description="Disordered" evidence="1">
    <location>
        <begin position="61"/>
        <end position="102"/>
    </location>
</feature>
<keyword evidence="3" id="KW-1185">Reference proteome</keyword>
<reference evidence="2 3" key="1">
    <citation type="submission" date="2016-02" db="EMBL/GenBank/DDBJ databases">
        <title>Genome analysis of coral dinoflagellate symbionts highlights evolutionary adaptations to a symbiotic lifestyle.</title>
        <authorList>
            <person name="Aranda M."/>
            <person name="Li Y."/>
            <person name="Liew Y.J."/>
            <person name="Baumgarten S."/>
            <person name="Simakov O."/>
            <person name="Wilson M."/>
            <person name="Piel J."/>
            <person name="Ashoor H."/>
            <person name="Bougouffa S."/>
            <person name="Bajic V.B."/>
            <person name="Ryu T."/>
            <person name="Ravasi T."/>
            <person name="Bayer T."/>
            <person name="Micklem G."/>
            <person name="Kim H."/>
            <person name="Bhak J."/>
            <person name="Lajeunesse T.C."/>
            <person name="Voolstra C.R."/>
        </authorList>
    </citation>
    <scope>NUCLEOTIDE SEQUENCE [LARGE SCALE GENOMIC DNA]</scope>
    <source>
        <strain evidence="2 3">CCMP2467</strain>
    </source>
</reference>
<evidence type="ECO:0000313" key="2">
    <source>
        <dbReference type="EMBL" id="OLP94671.1"/>
    </source>
</evidence>
<dbReference type="OrthoDB" id="481209at2759"/>
<dbReference type="AlphaFoldDB" id="A0A1Q9DHL4"/>
<evidence type="ECO:0000313" key="3">
    <source>
        <dbReference type="Proteomes" id="UP000186817"/>
    </source>
</evidence>